<gene>
    <name evidence="8" type="ORF">CSUI_000185</name>
</gene>
<organism evidence="8 9">
    <name type="scientific">Cystoisospora suis</name>
    <dbReference type="NCBI Taxonomy" id="483139"/>
    <lineage>
        <taxon>Eukaryota</taxon>
        <taxon>Sar</taxon>
        <taxon>Alveolata</taxon>
        <taxon>Apicomplexa</taxon>
        <taxon>Conoidasida</taxon>
        <taxon>Coccidia</taxon>
        <taxon>Eucoccidiorida</taxon>
        <taxon>Eimeriorina</taxon>
        <taxon>Sarcocystidae</taxon>
        <taxon>Cystoisospora</taxon>
    </lineage>
</organism>
<dbReference type="PANTHER" id="PTHR13946:SF16">
    <property type="entry name" value="DNA-DIRECTED RNA POLYMERASE II SUBUNIT RPB11"/>
    <property type="match status" value="1"/>
</dbReference>
<dbReference type="GO" id="GO:0006366">
    <property type="term" value="P:transcription by RNA polymerase II"/>
    <property type="evidence" value="ECO:0007669"/>
    <property type="project" value="InterPro"/>
</dbReference>
<dbReference type="Pfam" id="PF13656">
    <property type="entry name" value="RNA_pol_L_2"/>
    <property type="match status" value="1"/>
</dbReference>
<dbReference type="InterPro" id="IPR009025">
    <property type="entry name" value="RBP11-like_dimer"/>
</dbReference>
<dbReference type="Proteomes" id="UP000221165">
    <property type="component" value="Unassembled WGS sequence"/>
</dbReference>
<evidence type="ECO:0000256" key="1">
    <source>
        <dbReference type="ARBA" id="ARBA00004123"/>
    </source>
</evidence>
<dbReference type="AlphaFoldDB" id="A0A2C6L208"/>
<feature type="compositionally biased region" description="Gly residues" evidence="6">
    <location>
        <begin position="162"/>
        <end position="172"/>
    </location>
</feature>
<dbReference type="InterPro" id="IPR036603">
    <property type="entry name" value="RBP11-like"/>
</dbReference>
<keyword evidence="9" id="KW-1185">Reference proteome</keyword>
<evidence type="ECO:0000256" key="5">
    <source>
        <dbReference type="ARBA" id="ARBA00025751"/>
    </source>
</evidence>
<dbReference type="GeneID" id="94423630"/>
<feature type="region of interest" description="Disordered" evidence="6">
    <location>
        <begin position="151"/>
        <end position="187"/>
    </location>
</feature>
<dbReference type="VEuPathDB" id="ToxoDB:CSUI_000185"/>
<evidence type="ECO:0000256" key="6">
    <source>
        <dbReference type="SAM" id="MobiDB-lite"/>
    </source>
</evidence>
<evidence type="ECO:0000313" key="9">
    <source>
        <dbReference type="Proteomes" id="UP000221165"/>
    </source>
</evidence>
<feature type="compositionally biased region" description="Low complexity" evidence="6">
    <location>
        <begin position="173"/>
        <end position="187"/>
    </location>
</feature>
<dbReference type="InterPro" id="IPR037685">
    <property type="entry name" value="RBP11"/>
</dbReference>
<reference evidence="8 9" key="1">
    <citation type="journal article" date="2017" name="Int. J. Parasitol.">
        <title>The genome of the protozoan parasite Cystoisospora suis and a reverse vaccinology approach to identify vaccine candidates.</title>
        <authorList>
            <person name="Palmieri N."/>
            <person name="Shrestha A."/>
            <person name="Ruttkowski B."/>
            <person name="Beck T."/>
            <person name="Vogl C."/>
            <person name="Tomley F."/>
            <person name="Blake D.P."/>
            <person name="Joachim A."/>
        </authorList>
    </citation>
    <scope>NUCLEOTIDE SEQUENCE [LARGE SCALE GENOMIC DNA]</scope>
    <source>
        <strain evidence="8 9">Wien I</strain>
    </source>
</reference>
<name>A0A2C6L208_9APIC</name>
<dbReference type="CDD" id="cd06926">
    <property type="entry name" value="RNAP_II_RPB11"/>
    <property type="match status" value="1"/>
</dbReference>
<evidence type="ECO:0000256" key="4">
    <source>
        <dbReference type="ARBA" id="ARBA00023242"/>
    </source>
</evidence>
<dbReference type="PANTHER" id="PTHR13946">
    <property type="entry name" value="DNA-DIRECTED RNA POLYMERASE I,II,III"/>
    <property type="match status" value="1"/>
</dbReference>
<dbReference type="GO" id="GO:0003899">
    <property type="term" value="F:DNA-directed RNA polymerase activity"/>
    <property type="evidence" value="ECO:0007669"/>
    <property type="project" value="InterPro"/>
</dbReference>
<comment type="subcellular location">
    <subcellularLocation>
        <location evidence="1">Nucleus</location>
    </subcellularLocation>
</comment>
<evidence type="ECO:0000256" key="2">
    <source>
        <dbReference type="ARBA" id="ARBA00022478"/>
    </source>
</evidence>
<evidence type="ECO:0000313" key="8">
    <source>
        <dbReference type="EMBL" id="PHJ25960.1"/>
    </source>
</evidence>
<keyword evidence="2 8" id="KW-0240">DNA-directed RNA polymerase</keyword>
<dbReference type="GO" id="GO:0005665">
    <property type="term" value="C:RNA polymerase II, core complex"/>
    <property type="evidence" value="ECO:0007669"/>
    <property type="project" value="InterPro"/>
</dbReference>
<dbReference type="EMBL" id="MIGC01000082">
    <property type="protein sequence ID" value="PHJ25960.1"/>
    <property type="molecule type" value="Genomic_DNA"/>
</dbReference>
<keyword evidence="3" id="KW-0804">Transcription</keyword>
<dbReference type="Gene3D" id="3.30.1360.10">
    <property type="entry name" value="RNA polymerase, RBP11-like subunit"/>
    <property type="match status" value="1"/>
</dbReference>
<dbReference type="SUPFAM" id="SSF55257">
    <property type="entry name" value="RBP11-like subunits of RNA polymerase"/>
    <property type="match status" value="1"/>
</dbReference>
<proteinExistence type="inferred from homology"/>
<comment type="similarity">
    <text evidence="5">Belongs to the archaeal Rpo11/eukaryotic RPB11/RPC19 RNA polymerase subunit family.</text>
</comment>
<dbReference type="OrthoDB" id="10248581at2759"/>
<evidence type="ECO:0000259" key="7">
    <source>
        <dbReference type="Pfam" id="PF13656"/>
    </source>
</evidence>
<dbReference type="GO" id="GO:0046983">
    <property type="term" value="F:protein dimerization activity"/>
    <property type="evidence" value="ECO:0007669"/>
    <property type="project" value="InterPro"/>
</dbReference>
<protein>
    <submittedName>
        <fullName evidence="8">Dna-directed rna polymerase ii rpb11a</fullName>
    </submittedName>
</protein>
<evidence type="ECO:0000256" key="3">
    <source>
        <dbReference type="ARBA" id="ARBA00023163"/>
    </source>
</evidence>
<dbReference type="RefSeq" id="XP_067927606.1">
    <property type="nucleotide sequence ID" value="XM_068060419.1"/>
</dbReference>
<comment type="caution">
    <text evidence="8">The sequence shown here is derived from an EMBL/GenBank/DDBJ whole genome shotgun (WGS) entry which is preliminary data.</text>
</comment>
<sequence length="187" mass="20123">MPKQSTMVNRLDAAEVSQLPPGVHKVEWVPDSRFPLCGTFVFHLEDYTVGYILRNDLLLDPRVKFVGLRQPHPLEPKIELRIQTVGGSPFSVVLESLRKRKAALSLLKARFKVAAGAAPVVQTEGEFYHGGGVDTPHKGFESIGHIDDDDDVDVEGVSSSRGGAGSVSGSGRIGSQSYSSLASSSLH</sequence>
<keyword evidence="4" id="KW-0539">Nucleus</keyword>
<feature type="domain" description="DNA-directed RNA polymerase RBP11-like dimerisation" evidence="7">
    <location>
        <begin position="38"/>
        <end position="102"/>
    </location>
</feature>
<accession>A0A2C6L208</accession>